<dbReference type="InterPro" id="IPR055195">
    <property type="entry name" value="INTS7_C_plant"/>
</dbReference>
<dbReference type="GO" id="GO:0034472">
    <property type="term" value="P:snRNA 3'-end processing"/>
    <property type="evidence" value="ECO:0007669"/>
    <property type="project" value="TreeGrafter"/>
</dbReference>
<dbReference type="SUPFAM" id="SSF48371">
    <property type="entry name" value="ARM repeat"/>
    <property type="match status" value="1"/>
</dbReference>
<evidence type="ECO:0000256" key="1">
    <source>
        <dbReference type="ARBA" id="ARBA00008565"/>
    </source>
</evidence>
<evidence type="ECO:0000256" key="2">
    <source>
        <dbReference type="SAM" id="MobiDB-lite"/>
    </source>
</evidence>
<reference evidence="5" key="1">
    <citation type="journal article" date="2023" name="Nat. Commun.">
        <title>Diploid and tetraploid genomes of Acorus and the evolution of monocots.</title>
        <authorList>
            <person name="Ma L."/>
            <person name="Liu K.W."/>
            <person name="Li Z."/>
            <person name="Hsiao Y.Y."/>
            <person name="Qi Y."/>
            <person name="Fu T."/>
            <person name="Tang G.D."/>
            <person name="Zhang D."/>
            <person name="Sun W.H."/>
            <person name="Liu D.K."/>
            <person name="Li Y."/>
            <person name="Chen G.Z."/>
            <person name="Liu X.D."/>
            <person name="Liao X.Y."/>
            <person name="Jiang Y.T."/>
            <person name="Yu X."/>
            <person name="Hao Y."/>
            <person name="Huang J."/>
            <person name="Zhao X.W."/>
            <person name="Ke S."/>
            <person name="Chen Y.Y."/>
            <person name="Wu W.L."/>
            <person name="Hsu J.L."/>
            <person name="Lin Y.F."/>
            <person name="Huang M.D."/>
            <person name="Li C.Y."/>
            <person name="Huang L."/>
            <person name="Wang Z.W."/>
            <person name="Zhao X."/>
            <person name="Zhong W.Y."/>
            <person name="Peng D.H."/>
            <person name="Ahmad S."/>
            <person name="Lan S."/>
            <person name="Zhang J.S."/>
            <person name="Tsai W.C."/>
            <person name="Van de Peer Y."/>
            <person name="Liu Z.J."/>
        </authorList>
    </citation>
    <scope>NUCLEOTIDE SEQUENCE</scope>
    <source>
        <strain evidence="5">CP</strain>
    </source>
</reference>
<keyword evidence="6" id="KW-1185">Reference proteome</keyword>
<comment type="caution">
    <text evidence="5">The sequence shown here is derived from an EMBL/GenBank/DDBJ whole genome shotgun (WGS) entry which is preliminary data.</text>
</comment>
<accession>A0AAV9D0A4</accession>
<feature type="region of interest" description="Disordered" evidence="2">
    <location>
        <begin position="913"/>
        <end position="962"/>
    </location>
</feature>
<evidence type="ECO:0000313" key="5">
    <source>
        <dbReference type="EMBL" id="KAK1294316.1"/>
    </source>
</evidence>
<gene>
    <name evidence="5" type="ORF">QJS10_CPA16g00752</name>
</gene>
<dbReference type="Pfam" id="PF22966">
    <property type="entry name" value="INTS7_C_plants"/>
    <property type="match status" value="1"/>
</dbReference>
<feature type="domain" description="Integrator complex subunit 7 N-terminal" evidence="4">
    <location>
        <begin position="49"/>
        <end position="154"/>
    </location>
</feature>
<organism evidence="5 6">
    <name type="scientific">Acorus calamus</name>
    <name type="common">Sweet flag</name>
    <dbReference type="NCBI Taxonomy" id="4465"/>
    <lineage>
        <taxon>Eukaryota</taxon>
        <taxon>Viridiplantae</taxon>
        <taxon>Streptophyta</taxon>
        <taxon>Embryophyta</taxon>
        <taxon>Tracheophyta</taxon>
        <taxon>Spermatophyta</taxon>
        <taxon>Magnoliopsida</taxon>
        <taxon>Liliopsida</taxon>
        <taxon>Acoraceae</taxon>
        <taxon>Acorus</taxon>
    </lineage>
</organism>
<dbReference type="PANTHER" id="PTHR13322:SF2">
    <property type="entry name" value="INTEGRATOR COMPLEX SUBUNIT 7"/>
    <property type="match status" value="1"/>
</dbReference>
<feature type="compositionally biased region" description="Polar residues" evidence="2">
    <location>
        <begin position="913"/>
        <end position="937"/>
    </location>
</feature>
<feature type="region of interest" description="Disordered" evidence="2">
    <location>
        <begin position="1023"/>
        <end position="1067"/>
    </location>
</feature>
<sequence length="1082" mass="121873">METGRRLQQWSREQDITLATANMYGLLPGEDRTFANTILLRLAEAFRRGDRRIRALSLRLLGCWADFAKDSAEIRFMVISSLRSGDDFSEVKAALFAAGCMCELSEDFACVILGMLVNIVTSLEMPFDVKRAAVRTLGRMRCSAFITNRAYKIASMVKQSSHGSHGGEFSEVTGGCQGLLGLILRLVEEYPTLGFMVLDKIKFVIKDLVRISGEVPDKENKTQNPSFSLTGIAESVVKHDSCFTSELVICICRFMDSCLEILDEAGAVTSEVNQTLKPFLEQLHQSFFYRCDLYVIVSLLFRSQIMWHYCGAENNVTFEARGDRKEVEVGSSVVLSHDVCWVDHEWKILEFSKNMMERNNYWTLYRLGKYSTCQGAWFAAAFTFRKLIDRVQSHSCRCWLRSLMLLAGAESEIKLFLFPKQGSQIIIGLQRNDACRKPSSADEEEDGRGTGGHDELHYYQEKLESIYGRICSGEKTLTAISTSDGFLYFQRWFLNLRAKVLEVLVDILGLLVSCICCEEKINNDERMKKYSKCAMELQSFLGEVGHVNSNIQSRTRIHKTGYKERAIVSFSRSAISKVLHLQEMANGAKDEHDLCKFLRAGLQLLSKLIKEWMYIPFEAPKYYFQARPCVGAEIFIFNANSRDRDEISVICGFHLSLNLCIQFKNATPHHQSKVSRMYCIIAVSPFDPLKATSGETIMENGFRGTDELVDLNESAIPFLVFTEVSFTTVLSTQALYSWGGKDCVKKLIVISTLLAEDIEVQTNILMDAAEQCTSVEFVMLEQEANPCEEASEKIKSFINRISGLENCSLRRYLPDSWILCGLVKRWLRDLKDDVENPLQAIFLFKNNLVGSADRILCNLFVSSNQLIDGFTSCQKLAASEEVLPVPEVIPSTDSFLPKEMQDCIQTSLFKSNPTTKANQTKSRTNLLDPLKSSTQGPATEAQDEEIQPTQTGASEADDTKSTPCIITEDWGNLLIVNDVSESSSQTIISKPKFESQVSTTSVEKPLDEKTCRILERLEAPKEKKLPRGRTISPPMASVRSNQCSGSMKRPLVPLGPSSSQLLKPDFQRLKRKHSFQADLGRR</sequence>
<name>A0AAV9D0A4_ACOCL</name>
<dbReference type="GO" id="GO:0032039">
    <property type="term" value="C:integrator complex"/>
    <property type="evidence" value="ECO:0007669"/>
    <property type="project" value="InterPro"/>
</dbReference>
<evidence type="ECO:0000313" key="6">
    <source>
        <dbReference type="Proteomes" id="UP001180020"/>
    </source>
</evidence>
<dbReference type="PANTHER" id="PTHR13322">
    <property type="entry name" value="C1ORF73 PROTEIN"/>
    <property type="match status" value="1"/>
</dbReference>
<dbReference type="InterPro" id="IPR056516">
    <property type="entry name" value="INTS7_N"/>
</dbReference>
<protein>
    <submittedName>
        <fullName evidence="5">Uncharacterized protein</fullName>
    </submittedName>
</protein>
<evidence type="ECO:0000259" key="4">
    <source>
        <dbReference type="Pfam" id="PF24436"/>
    </source>
</evidence>
<reference evidence="5" key="2">
    <citation type="submission" date="2023-06" db="EMBL/GenBank/DDBJ databases">
        <authorList>
            <person name="Ma L."/>
            <person name="Liu K.-W."/>
            <person name="Li Z."/>
            <person name="Hsiao Y.-Y."/>
            <person name="Qi Y."/>
            <person name="Fu T."/>
            <person name="Tang G."/>
            <person name="Zhang D."/>
            <person name="Sun W.-H."/>
            <person name="Liu D.-K."/>
            <person name="Li Y."/>
            <person name="Chen G.-Z."/>
            <person name="Liu X.-D."/>
            <person name="Liao X.-Y."/>
            <person name="Jiang Y.-T."/>
            <person name="Yu X."/>
            <person name="Hao Y."/>
            <person name="Huang J."/>
            <person name="Zhao X.-W."/>
            <person name="Ke S."/>
            <person name="Chen Y.-Y."/>
            <person name="Wu W.-L."/>
            <person name="Hsu J.-L."/>
            <person name="Lin Y.-F."/>
            <person name="Huang M.-D."/>
            <person name="Li C.-Y."/>
            <person name="Huang L."/>
            <person name="Wang Z.-W."/>
            <person name="Zhao X."/>
            <person name="Zhong W.-Y."/>
            <person name="Peng D.-H."/>
            <person name="Ahmad S."/>
            <person name="Lan S."/>
            <person name="Zhang J.-S."/>
            <person name="Tsai W.-C."/>
            <person name="Van De Peer Y."/>
            <person name="Liu Z.-J."/>
        </authorList>
    </citation>
    <scope>NUCLEOTIDE SEQUENCE</scope>
    <source>
        <strain evidence="5">CP</strain>
        <tissue evidence="5">Leaves</tissue>
    </source>
</reference>
<dbReference type="InterPro" id="IPR033060">
    <property type="entry name" value="INTS7"/>
</dbReference>
<dbReference type="InterPro" id="IPR016024">
    <property type="entry name" value="ARM-type_fold"/>
</dbReference>
<proteinExistence type="inferred from homology"/>
<dbReference type="Pfam" id="PF24436">
    <property type="entry name" value="INTS7_N"/>
    <property type="match status" value="1"/>
</dbReference>
<comment type="similarity">
    <text evidence="1">Belongs to the Integrator subunit 7 family.</text>
</comment>
<feature type="domain" description="Integrator complex subunit 7-like C-terminal" evidence="3">
    <location>
        <begin position="631"/>
        <end position="714"/>
    </location>
</feature>
<evidence type="ECO:0000259" key="3">
    <source>
        <dbReference type="Pfam" id="PF22966"/>
    </source>
</evidence>
<dbReference type="AlphaFoldDB" id="A0AAV9D0A4"/>
<dbReference type="Proteomes" id="UP001180020">
    <property type="component" value="Unassembled WGS sequence"/>
</dbReference>
<dbReference type="EMBL" id="JAUJYO010000016">
    <property type="protein sequence ID" value="KAK1294316.1"/>
    <property type="molecule type" value="Genomic_DNA"/>
</dbReference>